<sequence>MPRVLTLLSFNSHFFPPEIIEYDPENHRILLVIESIFVRRLNMELHEDVVQASSSTEMDSATPTLSPPEQSQITISPDDPDATNSPSPDTNITSSPSLTFKGDLIILPNPEARIGTIRASTEDPTQHTLHLFADASFPRHRSHKGPSTPSIPGGAAVFWKPWPCTDPLDPWHSRAFQILACHNSAQAELYAVIAALETAMLLAHLMPDLRRYLERARRGHWWRDEADFEWTANMPRKQFYPVAVGVVCDEEAGDEAYDDEAYHEAYDDEAYDEEDDGYEADDEASASELSSHCSSATMQIETRKRKRSASDLPDYPSKRQRTSRLEHGIKL</sequence>
<feature type="compositionally biased region" description="Polar residues" evidence="1">
    <location>
        <begin position="52"/>
        <end position="75"/>
    </location>
</feature>
<feature type="compositionally biased region" description="Acidic residues" evidence="1">
    <location>
        <begin position="270"/>
        <end position="285"/>
    </location>
</feature>
<feature type="region of interest" description="Disordered" evidence="1">
    <location>
        <begin position="52"/>
        <end position="97"/>
    </location>
</feature>
<proteinExistence type="predicted"/>
<reference evidence="2 3" key="1">
    <citation type="submission" date="2014-02" db="EMBL/GenBank/DDBJ databases">
        <title>The genome sequence of Colletotrichum salicis CBS 607.94.</title>
        <authorList>
            <person name="Baroncelli R."/>
            <person name="Thon M.R."/>
        </authorList>
    </citation>
    <scope>NUCLEOTIDE SEQUENCE [LARGE SCALE GENOMIC DNA]</scope>
    <source>
        <strain evidence="2 3">CBS 607.94</strain>
    </source>
</reference>
<feature type="compositionally biased region" description="Low complexity" evidence="1">
    <location>
        <begin position="286"/>
        <end position="296"/>
    </location>
</feature>
<dbReference type="EMBL" id="JFFI01001395">
    <property type="protein sequence ID" value="KXH60364.1"/>
    <property type="molecule type" value="Genomic_DNA"/>
</dbReference>
<dbReference type="OrthoDB" id="3548481at2759"/>
<feature type="compositionally biased region" description="Polar residues" evidence="1">
    <location>
        <begin position="82"/>
        <end position="97"/>
    </location>
</feature>
<gene>
    <name evidence="2" type="ORF">CSAL01_05745</name>
</gene>
<comment type="caution">
    <text evidence="2">The sequence shown here is derived from an EMBL/GenBank/DDBJ whole genome shotgun (WGS) entry which is preliminary data.</text>
</comment>
<name>A0A135UJ04_9PEZI</name>
<evidence type="ECO:0000256" key="1">
    <source>
        <dbReference type="SAM" id="MobiDB-lite"/>
    </source>
</evidence>
<evidence type="ECO:0000313" key="2">
    <source>
        <dbReference type="EMBL" id="KXH60364.1"/>
    </source>
</evidence>
<organism evidence="2 3">
    <name type="scientific">Colletotrichum salicis</name>
    <dbReference type="NCBI Taxonomy" id="1209931"/>
    <lineage>
        <taxon>Eukaryota</taxon>
        <taxon>Fungi</taxon>
        <taxon>Dikarya</taxon>
        <taxon>Ascomycota</taxon>
        <taxon>Pezizomycotina</taxon>
        <taxon>Sordariomycetes</taxon>
        <taxon>Hypocreomycetidae</taxon>
        <taxon>Glomerellales</taxon>
        <taxon>Glomerellaceae</taxon>
        <taxon>Colletotrichum</taxon>
        <taxon>Colletotrichum acutatum species complex</taxon>
    </lineage>
</organism>
<keyword evidence="3" id="KW-1185">Reference proteome</keyword>
<evidence type="ECO:0000313" key="3">
    <source>
        <dbReference type="Proteomes" id="UP000070121"/>
    </source>
</evidence>
<dbReference type="Proteomes" id="UP000070121">
    <property type="component" value="Unassembled WGS sequence"/>
</dbReference>
<dbReference type="AlphaFoldDB" id="A0A135UJ04"/>
<feature type="region of interest" description="Disordered" evidence="1">
    <location>
        <begin position="270"/>
        <end position="331"/>
    </location>
</feature>
<accession>A0A135UJ04</accession>
<protein>
    <submittedName>
        <fullName evidence="2">Uncharacterized protein</fullName>
    </submittedName>
</protein>